<dbReference type="PANTHER" id="PTHR46148:SF60">
    <property type="entry name" value="CHROMO DOMAIN-CONTAINING PROTEIN"/>
    <property type="match status" value="1"/>
</dbReference>
<comment type="caution">
    <text evidence="2">The sequence shown here is derived from an EMBL/GenBank/DDBJ whole genome shotgun (WGS) entry which is preliminary data.</text>
</comment>
<proteinExistence type="predicted"/>
<dbReference type="SUPFAM" id="SSF54160">
    <property type="entry name" value="Chromo domain-like"/>
    <property type="match status" value="1"/>
</dbReference>
<dbReference type="Pfam" id="PF24626">
    <property type="entry name" value="SH3_Tf2-1"/>
    <property type="match status" value="1"/>
</dbReference>
<organism evidence="2 3">
    <name type="scientific">Rehmannia glutinosa</name>
    <name type="common">Chinese foxglove</name>
    <dbReference type="NCBI Taxonomy" id="99300"/>
    <lineage>
        <taxon>Eukaryota</taxon>
        <taxon>Viridiplantae</taxon>
        <taxon>Streptophyta</taxon>
        <taxon>Embryophyta</taxon>
        <taxon>Tracheophyta</taxon>
        <taxon>Spermatophyta</taxon>
        <taxon>Magnoliopsida</taxon>
        <taxon>eudicotyledons</taxon>
        <taxon>Gunneridae</taxon>
        <taxon>Pentapetalae</taxon>
        <taxon>asterids</taxon>
        <taxon>lamiids</taxon>
        <taxon>Lamiales</taxon>
        <taxon>Orobanchaceae</taxon>
        <taxon>Rehmannieae</taxon>
        <taxon>Rehmannia</taxon>
    </lineage>
</organism>
<evidence type="ECO:0000313" key="3">
    <source>
        <dbReference type="Proteomes" id="UP001318860"/>
    </source>
</evidence>
<gene>
    <name evidence="2" type="ORF">DH2020_021741</name>
</gene>
<name>A0ABR0WBC4_REHGL</name>
<evidence type="ECO:0000259" key="1">
    <source>
        <dbReference type="Pfam" id="PF24626"/>
    </source>
</evidence>
<keyword evidence="3" id="KW-1185">Reference proteome</keyword>
<dbReference type="Proteomes" id="UP001318860">
    <property type="component" value="Unassembled WGS sequence"/>
</dbReference>
<protein>
    <recommendedName>
        <fullName evidence="1">Tf2-1-like SH3-like domain-containing protein</fullName>
    </recommendedName>
</protein>
<dbReference type="EMBL" id="JABTTQ020000012">
    <property type="protein sequence ID" value="KAK6144921.1"/>
    <property type="molecule type" value="Genomic_DNA"/>
</dbReference>
<accession>A0ABR0WBC4</accession>
<dbReference type="InterPro" id="IPR056924">
    <property type="entry name" value="SH3_Tf2-1"/>
</dbReference>
<evidence type="ECO:0000313" key="2">
    <source>
        <dbReference type="EMBL" id="KAK6144921.1"/>
    </source>
</evidence>
<dbReference type="InterPro" id="IPR016197">
    <property type="entry name" value="Chromo-like_dom_sf"/>
</dbReference>
<sequence>MAPYEALYGRKCISPVHWDEVGERKLLGPDIVREMTEAVTQIRQRMGTAQSRQKSYSDQRRRMLEYSVGELVFLKVAPMKGVMRFGKKGKLSPRYIGPFRITERIGDVAYRLDLPALMSQIHDVFHVSMLRKYVSNPSHILTNEPMELKSDLSYEEVPMGILLREVKKLRNKEIPLVKVLWRNQSLEEATWEREGEMRAKYPDLFR</sequence>
<dbReference type="PANTHER" id="PTHR46148">
    <property type="entry name" value="CHROMO DOMAIN-CONTAINING PROTEIN"/>
    <property type="match status" value="1"/>
</dbReference>
<reference evidence="2 3" key="1">
    <citation type="journal article" date="2021" name="Comput. Struct. Biotechnol. J.">
        <title>De novo genome assembly of the potent medicinal plant Rehmannia glutinosa using nanopore technology.</title>
        <authorList>
            <person name="Ma L."/>
            <person name="Dong C."/>
            <person name="Song C."/>
            <person name="Wang X."/>
            <person name="Zheng X."/>
            <person name="Niu Y."/>
            <person name="Chen S."/>
            <person name="Feng W."/>
        </authorList>
    </citation>
    <scope>NUCLEOTIDE SEQUENCE [LARGE SCALE GENOMIC DNA]</scope>
    <source>
        <strain evidence="2">DH-2019</strain>
    </source>
</reference>
<feature type="domain" description="Tf2-1-like SH3-like" evidence="1">
    <location>
        <begin position="69"/>
        <end position="134"/>
    </location>
</feature>